<evidence type="ECO:0000313" key="3">
    <source>
        <dbReference type="Proteomes" id="UP000017548"/>
    </source>
</evidence>
<dbReference type="EMBL" id="AXZL01000057">
    <property type="protein sequence ID" value="ESE42012.1"/>
    <property type="molecule type" value="Genomic_DNA"/>
</dbReference>
<dbReference type="PANTHER" id="PTHR12151:SF25">
    <property type="entry name" value="LINALOOL DEHYDRATASE_ISOMERASE DOMAIN-CONTAINING PROTEIN"/>
    <property type="match status" value="1"/>
</dbReference>
<dbReference type="CDD" id="cd02968">
    <property type="entry name" value="SCO"/>
    <property type="match status" value="1"/>
</dbReference>
<comment type="similarity">
    <text evidence="1">Belongs to the SCO1/2 family.</text>
</comment>
<proteinExistence type="inferred from homology"/>
<dbReference type="Gene3D" id="3.40.30.10">
    <property type="entry name" value="Glutaredoxin"/>
    <property type="match status" value="1"/>
</dbReference>
<organism evidence="2 3">
    <name type="scientific">Shewanella decolorationis S12</name>
    <dbReference type="NCBI Taxonomy" id="1353536"/>
    <lineage>
        <taxon>Bacteria</taxon>
        <taxon>Pseudomonadati</taxon>
        <taxon>Pseudomonadota</taxon>
        <taxon>Gammaproteobacteria</taxon>
        <taxon>Alteromonadales</taxon>
        <taxon>Shewanellaceae</taxon>
        <taxon>Shewanella</taxon>
    </lineage>
</organism>
<dbReference type="Pfam" id="PF02630">
    <property type="entry name" value="SCO1-SenC"/>
    <property type="match status" value="1"/>
</dbReference>
<keyword evidence="3" id="KW-1185">Reference proteome</keyword>
<evidence type="ECO:0000313" key="2">
    <source>
        <dbReference type="EMBL" id="ESE42012.1"/>
    </source>
</evidence>
<protein>
    <submittedName>
        <fullName evidence="2">Electron transport protein sco1</fullName>
    </submittedName>
</protein>
<sequence length="219" mass="24275">MVKGQNMQARISNKILVIAILLIGLGGLFAVKFNPPKPVELESGFLFPEAFELAPFELVDQQQKPFTNANLKDQWSLFFIGFTYCPDVCPTTLNKLAAAYPELKKIAPIQIVFLSVDPKRDTPEKLLTYVNFFNPEFKAVTGEQTQIFPLTRSLGLTYAMVGEGDNYQVDHSAGYVLVSPQGTRVAVFKPTAALGKAPQVLNQALISDFDKIVKSYKPK</sequence>
<dbReference type="PANTHER" id="PTHR12151">
    <property type="entry name" value="ELECTRON TRANSPORT PROTIN SCO1/SENC FAMILY MEMBER"/>
    <property type="match status" value="1"/>
</dbReference>
<reference evidence="2 3" key="1">
    <citation type="journal article" date="2013" name="Genome Announc.">
        <title>Draft Genome Sequence of Shewanella decolorationis S12, a Dye-Degrading Bacterium Isolated from a Wastewater Treatment Plant.</title>
        <authorList>
            <person name="Xu M."/>
            <person name="Fang Y."/>
            <person name="Liu J."/>
            <person name="Chen X."/>
            <person name="Sun G."/>
            <person name="Guo J."/>
            <person name="Hua Z."/>
            <person name="Tu Q."/>
            <person name="Wu L."/>
            <person name="Zhou J."/>
            <person name="Liu X."/>
        </authorList>
    </citation>
    <scope>NUCLEOTIDE SEQUENCE [LARGE SCALE GENOMIC DNA]</scope>
    <source>
        <strain evidence="2 3">S12</strain>
    </source>
</reference>
<comment type="caution">
    <text evidence="2">The sequence shown here is derived from an EMBL/GenBank/DDBJ whole genome shotgun (WGS) entry which is preliminary data.</text>
</comment>
<dbReference type="InterPro" id="IPR036249">
    <property type="entry name" value="Thioredoxin-like_sf"/>
</dbReference>
<dbReference type="Proteomes" id="UP000017548">
    <property type="component" value="Unassembled WGS sequence"/>
</dbReference>
<evidence type="ECO:0000256" key="1">
    <source>
        <dbReference type="ARBA" id="ARBA00010996"/>
    </source>
</evidence>
<accession>A0ABN0PPE7</accession>
<gene>
    <name evidence="2" type="primary">senC</name>
    <name evidence="2" type="ORF">SHD_1368</name>
</gene>
<dbReference type="SUPFAM" id="SSF52833">
    <property type="entry name" value="Thioredoxin-like"/>
    <property type="match status" value="1"/>
</dbReference>
<name>A0ABN0PPE7_9GAMM</name>
<dbReference type="InterPro" id="IPR003782">
    <property type="entry name" value="SCO1/SenC"/>
</dbReference>